<sequence length="117" mass="13333">MHNSIDSNGDNSSPSRLSLNSFLCKPWIHEKIRQLWVSNTGLLDMVQKDSINNATTFPNSYQLPQFQIPTLYRILCASQVHTLGIAAYFGCMYSLHHIMDQFYTINHLVNQDVTNAS</sequence>
<name>A0A835MYG2_9ROSI</name>
<keyword evidence="2" id="KW-1185">Reference proteome</keyword>
<organism evidence="1 2">
    <name type="scientific">Salix dunnii</name>
    <dbReference type="NCBI Taxonomy" id="1413687"/>
    <lineage>
        <taxon>Eukaryota</taxon>
        <taxon>Viridiplantae</taxon>
        <taxon>Streptophyta</taxon>
        <taxon>Embryophyta</taxon>
        <taxon>Tracheophyta</taxon>
        <taxon>Spermatophyta</taxon>
        <taxon>Magnoliopsida</taxon>
        <taxon>eudicotyledons</taxon>
        <taxon>Gunneridae</taxon>
        <taxon>Pentapetalae</taxon>
        <taxon>rosids</taxon>
        <taxon>fabids</taxon>
        <taxon>Malpighiales</taxon>
        <taxon>Salicaceae</taxon>
        <taxon>Saliceae</taxon>
        <taxon>Salix</taxon>
    </lineage>
</organism>
<evidence type="ECO:0000313" key="1">
    <source>
        <dbReference type="EMBL" id="KAF9674183.1"/>
    </source>
</evidence>
<dbReference type="AlphaFoldDB" id="A0A835MYG2"/>
<proteinExistence type="predicted"/>
<dbReference type="Proteomes" id="UP000657918">
    <property type="component" value="Unassembled WGS sequence"/>
</dbReference>
<dbReference type="EMBL" id="JADGMS010000010">
    <property type="protein sequence ID" value="KAF9674183.1"/>
    <property type="molecule type" value="Genomic_DNA"/>
</dbReference>
<reference evidence="1 2" key="1">
    <citation type="submission" date="2020-10" db="EMBL/GenBank/DDBJ databases">
        <title>Plant Genome Project.</title>
        <authorList>
            <person name="Zhang R.-G."/>
        </authorList>
    </citation>
    <scope>NUCLEOTIDE SEQUENCE [LARGE SCALE GENOMIC DNA]</scope>
    <source>
        <strain evidence="1">FAFU-HL-1</strain>
        <tissue evidence="1">Leaf</tissue>
    </source>
</reference>
<gene>
    <name evidence="1" type="ORF">SADUNF_Sadunf10G0101000</name>
</gene>
<protein>
    <submittedName>
        <fullName evidence="1">Uncharacterized protein</fullName>
    </submittedName>
</protein>
<accession>A0A835MYG2</accession>
<comment type="caution">
    <text evidence="1">The sequence shown here is derived from an EMBL/GenBank/DDBJ whole genome shotgun (WGS) entry which is preliminary data.</text>
</comment>
<evidence type="ECO:0000313" key="2">
    <source>
        <dbReference type="Proteomes" id="UP000657918"/>
    </source>
</evidence>